<feature type="binding site" evidence="10">
    <location>
        <position position="176"/>
    </location>
    <ligand>
        <name>substrate</name>
    </ligand>
</feature>
<keyword evidence="5 10" id="KW-0479">Metal-binding</keyword>
<name>A0AA86MDB0_9BURK</name>
<dbReference type="InterPro" id="IPR043461">
    <property type="entry name" value="LpxH-like"/>
</dbReference>
<feature type="binding site" evidence="10">
    <location>
        <position position="53"/>
    </location>
    <ligand>
        <name>Mn(2+)</name>
        <dbReference type="ChEBI" id="CHEBI:29035"/>
        <label>2</label>
    </ligand>
</feature>
<feature type="binding site" evidence="10">
    <location>
        <position position="134"/>
    </location>
    <ligand>
        <name>substrate</name>
    </ligand>
</feature>
<dbReference type="HAMAP" id="MF_00575">
    <property type="entry name" value="LpxH"/>
    <property type="match status" value="1"/>
</dbReference>
<dbReference type="GO" id="GO:0030145">
    <property type="term" value="F:manganese ion binding"/>
    <property type="evidence" value="ECO:0007669"/>
    <property type="project" value="UniProtKB-UniRule"/>
</dbReference>
<feature type="binding site" evidence="10">
    <location>
        <position position="172"/>
    </location>
    <ligand>
        <name>substrate</name>
    </ligand>
</feature>
<keyword evidence="1 10" id="KW-1003">Cell membrane</keyword>
<evidence type="ECO:0000256" key="7">
    <source>
        <dbReference type="ARBA" id="ARBA00023098"/>
    </source>
</evidence>
<dbReference type="PANTHER" id="PTHR34990">
    <property type="entry name" value="UDP-2,3-DIACYLGLUCOSAMINE HYDROLASE-RELATED"/>
    <property type="match status" value="1"/>
</dbReference>
<protein>
    <recommendedName>
        <fullName evidence="10">UDP-2,3-diacylglucosamine hydrolase</fullName>
        <ecNumber evidence="10">3.6.1.54</ecNumber>
    </recommendedName>
    <alternativeName>
        <fullName evidence="10">UDP-2,3-diacylglucosamine diphosphatase</fullName>
    </alternativeName>
</protein>
<dbReference type="Gene3D" id="3.60.21.10">
    <property type="match status" value="1"/>
</dbReference>
<evidence type="ECO:0000256" key="3">
    <source>
        <dbReference type="ARBA" id="ARBA00022519"/>
    </source>
</evidence>
<evidence type="ECO:0000256" key="6">
    <source>
        <dbReference type="ARBA" id="ARBA00022801"/>
    </source>
</evidence>
<dbReference type="GO" id="GO:0019897">
    <property type="term" value="C:extrinsic component of plasma membrane"/>
    <property type="evidence" value="ECO:0007669"/>
    <property type="project" value="UniProtKB-UniRule"/>
</dbReference>
<keyword evidence="7 10" id="KW-0443">Lipid metabolism</keyword>
<evidence type="ECO:0000256" key="8">
    <source>
        <dbReference type="ARBA" id="ARBA00023136"/>
    </source>
</evidence>
<feature type="binding site" evidence="10">
    <location>
        <begin position="91"/>
        <end position="92"/>
    </location>
    <ligand>
        <name>substrate</name>
    </ligand>
</feature>
<organism evidence="12 13">
    <name type="scientific">Limnobacter thiooxidans</name>
    <dbReference type="NCBI Taxonomy" id="131080"/>
    <lineage>
        <taxon>Bacteria</taxon>
        <taxon>Pseudomonadati</taxon>
        <taxon>Pseudomonadota</taxon>
        <taxon>Betaproteobacteria</taxon>
        <taxon>Burkholderiales</taxon>
        <taxon>Burkholderiaceae</taxon>
        <taxon>Limnobacter</taxon>
    </lineage>
</organism>
<feature type="binding site" evidence="10">
    <location>
        <position position="53"/>
    </location>
    <ligand>
        <name>Mn(2+)</name>
        <dbReference type="ChEBI" id="CHEBI:29035"/>
        <label>1</label>
    </ligand>
</feature>
<comment type="similarity">
    <text evidence="10">Belongs to the LpxH family.</text>
</comment>
<keyword evidence="2 10" id="KW-0444">Lipid biosynthesis</keyword>
<feature type="binding site" evidence="10">
    <location>
        <position position="20"/>
    </location>
    <ligand>
        <name>Mn(2+)</name>
        <dbReference type="ChEBI" id="CHEBI:29035"/>
        <label>1</label>
    </ligand>
</feature>
<keyword evidence="13" id="KW-1185">Reference proteome</keyword>
<comment type="cofactor">
    <cofactor evidence="10">
        <name>Mn(2+)</name>
        <dbReference type="ChEBI" id="CHEBI:29035"/>
    </cofactor>
    <text evidence="10">Binds 2 Mn(2+) ions per subunit in a binuclear metal center.</text>
</comment>
<evidence type="ECO:0000259" key="11">
    <source>
        <dbReference type="Pfam" id="PF00149"/>
    </source>
</evidence>
<comment type="caution">
    <text evidence="10">Lacks conserved residue(s) required for the propagation of feature annotation.</text>
</comment>
<dbReference type="EC" id="3.6.1.54" evidence="10"/>
<evidence type="ECO:0000256" key="2">
    <source>
        <dbReference type="ARBA" id="ARBA00022516"/>
    </source>
</evidence>
<keyword evidence="4 10" id="KW-0441">Lipid A biosynthesis</keyword>
<proteinExistence type="inferred from homology"/>
<dbReference type="GO" id="GO:0008758">
    <property type="term" value="F:UDP-2,3-diacylglucosamine hydrolase activity"/>
    <property type="evidence" value="ECO:0007669"/>
    <property type="project" value="UniProtKB-UniRule"/>
</dbReference>
<evidence type="ECO:0000256" key="5">
    <source>
        <dbReference type="ARBA" id="ARBA00022723"/>
    </source>
</evidence>
<dbReference type="GO" id="GO:0009245">
    <property type="term" value="P:lipid A biosynthetic process"/>
    <property type="evidence" value="ECO:0007669"/>
    <property type="project" value="UniProtKB-UniRule"/>
</dbReference>
<dbReference type="Proteomes" id="UP001329151">
    <property type="component" value="Chromosome"/>
</dbReference>
<dbReference type="Pfam" id="PF00149">
    <property type="entry name" value="Metallophos"/>
    <property type="match status" value="1"/>
</dbReference>
<evidence type="ECO:0000256" key="9">
    <source>
        <dbReference type="ARBA" id="ARBA00023211"/>
    </source>
</evidence>
<feature type="binding site" evidence="10">
    <location>
        <position position="217"/>
    </location>
    <ligand>
        <name>Mn(2+)</name>
        <dbReference type="ChEBI" id="CHEBI:29035"/>
        <label>1</label>
    </ligand>
</feature>
<keyword evidence="6 10" id="KW-0378">Hydrolase</keyword>
<feature type="binding site" evidence="10">
    <location>
        <position position="126"/>
    </location>
    <ligand>
        <name>Mn(2+)</name>
        <dbReference type="ChEBI" id="CHEBI:29035"/>
        <label>2</label>
    </ligand>
</feature>
<evidence type="ECO:0000256" key="4">
    <source>
        <dbReference type="ARBA" id="ARBA00022556"/>
    </source>
</evidence>
<dbReference type="PANTHER" id="PTHR34990:SF1">
    <property type="entry name" value="UDP-2,3-DIACYLGLUCOSAMINE HYDROLASE"/>
    <property type="match status" value="1"/>
</dbReference>
<feature type="domain" description="Calcineurin-like phosphoesterase" evidence="11">
    <location>
        <begin position="17"/>
        <end position="219"/>
    </location>
</feature>
<dbReference type="InterPro" id="IPR004843">
    <property type="entry name" value="Calcineurin-like_PHP"/>
</dbReference>
<comment type="function">
    <text evidence="10">Hydrolyzes the pyrophosphate bond of UDP-2,3-diacylglucosamine to yield 2,3-diacylglucosamine 1-phosphate (lipid X) and UMP by catalyzing the attack of water at the alpha-P atom. Involved in the biosynthesis of lipid A, a phosphorylated glycolipid that anchors the lipopolysaccharide to the outer membrane of the cell.</text>
</comment>
<feature type="binding site" evidence="10">
    <location>
        <position position="215"/>
    </location>
    <ligand>
        <name>Mn(2+)</name>
        <dbReference type="ChEBI" id="CHEBI:29035"/>
        <label>2</label>
    </ligand>
</feature>
<evidence type="ECO:0000256" key="10">
    <source>
        <dbReference type="HAMAP-Rule" id="MF_00575"/>
    </source>
</evidence>
<sequence length="283" mass="31739">MSGKTLIEIPQHGAAFFASDLHLSEHTPKTLDAFENWLASVAQDGALVFLLGDLFEVWYGDDYGDRTIERVAQAVQSAQSAGARVFFMHGNRDFLLGESFAESAGLELLPDPEFLMVNHHVVLITHGDQLCTDDRAYQQFRIQSRSEQWQAKLLALPLEQRIEMAKSIRSESKMHKANSALNIMDANRQAVADSFQGKWPDGYYVGKSDVILHGHTHRCAIHPTLDSKAPEKPESTQAFLQKGLRIVLPDWDFDQPEKNRHTGGFVKMLSNGDFSLTLFNRAA</sequence>
<dbReference type="CDD" id="cd07398">
    <property type="entry name" value="MPP_YbbF-LpxH"/>
    <property type="match status" value="1"/>
</dbReference>
<comment type="subcellular location">
    <subcellularLocation>
        <location evidence="10">Cell inner membrane</location>
        <topology evidence="10">Peripheral membrane protein</topology>
        <orientation evidence="10">Cytoplasmic side</orientation>
    </subcellularLocation>
</comment>
<keyword evidence="3 10" id="KW-0997">Cell inner membrane</keyword>
<gene>
    <name evidence="10" type="primary">lpxH</name>
    <name evidence="12" type="ORF">RGQ30_12820</name>
</gene>
<evidence type="ECO:0000313" key="12">
    <source>
        <dbReference type="EMBL" id="BET25781.1"/>
    </source>
</evidence>
<accession>A0AA86MDB0</accession>
<feature type="binding site" evidence="10">
    <location>
        <position position="91"/>
    </location>
    <ligand>
        <name>Mn(2+)</name>
        <dbReference type="ChEBI" id="CHEBI:29035"/>
        <label>2</label>
    </ligand>
</feature>
<reference evidence="12 13" key="1">
    <citation type="submission" date="2023-10" db="EMBL/GenBank/DDBJ databases">
        <title>Complete Genome Sequence of Limnobacter thiooxidans CS-K2T, Isolated from freshwater lake sediments in Bavaria, Germany.</title>
        <authorList>
            <person name="Naruki M."/>
            <person name="Watanabe A."/>
            <person name="Warashina T."/>
            <person name="Morita T."/>
            <person name="Arakawa K."/>
        </authorList>
    </citation>
    <scope>NUCLEOTIDE SEQUENCE [LARGE SCALE GENOMIC DNA]</scope>
    <source>
        <strain evidence="12 13">CS-K2</strain>
    </source>
</reference>
<dbReference type="NCBIfam" id="NF003743">
    <property type="entry name" value="PRK05340.1"/>
    <property type="match status" value="1"/>
</dbReference>
<evidence type="ECO:0000313" key="13">
    <source>
        <dbReference type="Proteomes" id="UP001329151"/>
    </source>
</evidence>
<dbReference type="NCBIfam" id="TIGR01854">
    <property type="entry name" value="lipid_A_lpxH"/>
    <property type="match status" value="1"/>
</dbReference>
<evidence type="ECO:0000256" key="1">
    <source>
        <dbReference type="ARBA" id="ARBA00022475"/>
    </source>
</evidence>
<feature type="binding site" evidence="10">
    <location>
        <position position="215"/>
    </location>
    <ligand>
        <name>substrate</name>
    </ligand>
</feature>
<keyword evidence="9 10" id="KW-0464">Manganese</keyword>
<comment type="catalytic activity">
    <reaction evidence="10">
        <text>UDP-2-N,3-O-bis[(3R)-3-hydroxytetradecanoyl]-alpha-D-glucosamine + H2O = 2-N,3-O-bis[(3R)-3-hydroxytetradecanoyl]-alpha-D-glucosaminyl 1-phosphate + UMP + 2 H(+)</text>
        <dbReference type="Rhea" id="RHEA:25213"/>
        <dbReference type="ChEBI" id="CHEBI:15377"/>
        <dbReference type="ChEBI" id="CHEBI:15378"/>
        <dbReference type="ChEBI" id="CHEBI:57865"/>
        <dbReference type="ChEBI" id="CHEBI:57957"/>
        <dbReference type="ChEBI" id="CHEBI:78847"/>
        <dbReference type="EC" id="3.6.1.54"/>
    </reaction>
</comment>
<feature type="binding site" evidence="10">
    <location>
        <position position="22"/>
    </location>
    <ligand>
        <name>Mn(2+)</name>
        <dbReference type="ChEBI" id="CHEBI:29035"/>
        <label>1</label>
    </ligand>
</feature>
<dbReference type="SUPFAM" id="SSF56300">
    <property type="entry name" value="Metallo-dependent phosphatases"/>
    <property type="match status" value="1"/>
</dbReference>
<dbReference type="InterPro" id="IPR029052">
    <property type="entry name" value="Metallo-depent_PP-like"/>
</dbReference>
<dbReference type="KEGG" id="lto:RGQ30_12820"/>
<dbReference type="InterPro" id="IPR010138">
    <property type="entry name" value="UDP-diacylglucosamine_Hdrlase"/>
</dbReference>
<dbReference type="EMBL" id="AP028947">
    <property type="protein sequence ID" value="BET25781.1"/>
    <property type="molecule type" value="Genomic_DNA"/>
</dbReference>
<dbReference type="GO" id="GO:0005737">
    <property type="term" value="C:cytoplasm"/>
    <property type="evidence" value="ECO:0007669"/>
    <property type="project" value="InterPro"/>
</dbReference>
<comment type="pathway">
    <text evidence="10">Glycolipid biosynthesis; lipid IV(A) biosynthesis; lipid IV(A) from (3R)-3-hydroxytetradecanoyl-[acyl-carrier-protein] and UDP-N-acetyl-alpha-D-glucosamine: step 4/6.</text>
</comment>
<keyword evidence="8 10" id="KW-0472">Membrane</keyword>
<dbReference type="AlphaFoldDB" id="A0AA86MDB0"/>